<reference evidence="2" key="1">
    <citation type="submission" date="2023-06" db="EMBL/GenBank/DDBJ databases">
        <title>Genome-scale phylogeny and comparative genomics of the fungal order Sordariales.</title>
        <authorList>
            <consortium name="Lawrence Berkeley National Laboratory"/>
            <person name="Hensen N."/>
            <person name="Bonometti L."/>
            <person name="Westerberg I."/>
            <person name="Brannstrom I.O."/>
            <person name="Guillou S."/>
            <person name="Cros-Aarteil S."/>
            <person name="Calhoun S."/>
            <person name="Haridas S."/>
            <person name="Kuo A."/>
            <person name="Mondo S."/>
            <person name="Pangilinan J."/>
            <person name="Riley R."/>
            <person name="Labutti K."/>
            <person name="Andreopoulos B."/>
            <person name="Lipzen A."/>
            <person name="Chen C."/>
            <person name="Yanf M."/>
            <person name="Daum C."/>
            <person name="Ng V."/>
            <person name="Clum A."/>
            <person name="Steindorff A."/>
            <person name="Ohm R."/>
            <person name="Martin F."/>
            <person name="Silar P."/>
            <person name="Natvig D."/>
            <person name="Lalanne C."/>
            <person name="Gautier V."/>
            <person name="Ament-Velasquez S.L."/>
            <person name="Kruys A."/>
            <person name="Hutchinson M.I."/>
            <person name="Powell A.J."/>
            <person name="Barry K."/>
            <person name="Miller A.N."/>
            <person name="Grigoriev I.V."/>
            <person name="Debuchy R."/>
            <person name="Gladieux P."/>
            <person name="Thoren M.H."/>
            <person name="Johannesson H."/>
        </authorList>
    </citation>
    <scope>NUCLEOTIDE SEQUENCE</scope>
    <source>
        <strain evidence="2">CBS 307.81</strain>
    </source>
</reference>
<keyword evidence="3" id="KW-1185">Reference proteome</keyword>
<evidence type="ECO:0000313" key="3">
    <source>
        <dbReference type="Proteomes" id="UP001174997"/>
    </source>
</evidence>
<comment type="caution">
    <text evidence="2">The sequence shown here is derived from an EMBL/GenBank/DDBJ whole genome shotgun (WGS) entry which is preliminary data.</text>
</comment>
<organism evidence="2 3">
    <name type="scientific">Cercophora samala</name>
    <dbReference type="NCBI Taxonomy" id="330535"/>
    <lineage>
        <taxon>Eukaryota</taxon>
        <taxon>Fungi</taxon>
        <taxon>Dikarya</taxon>
        <taxon>Ascomycota</taxon>
        <taxon>Pezizomycotina</taxon>
        <taxon>Sordariomycetes</taxon>
        <taxon>Sordariomycetidae</taxon>
        <taxon>Sordariales</taxon>
        <taxon>Lasiosphaeriaceae</taxon>
        <taxon>Cercophora</taxon>
    </lineage>
</organism>
<evidence type="ECO:0000256" key="1">
    <source>
        <dbReference type="SAM" id="MobiDB-lite"/>
    </source>
</evidence>
<accession>A0AA39ZIL4</accession>
<gene>
    <name evidence="2" type="ORF">QBC41DRAFT_300387</name>
</gene>
<dbReference type="Proteomes" id="UP001174997">
    <property type="component" value="Unassembled WGS sequence"/>
</dbReference>
<feature type="compositionally biased region" description="Pro residues" evidence="1">
    <location>
        <begin position="49"/>
        <end position="76"/>
    </location>
</feature>
<name>A0AA39ZIL4_9PEZI</name>
<dbReference type="AlphaFoldDB" id="A0AA39ZIL4"/>
<evidence type="ECO:0000313" key="2">
    <source>
        <dbReference type="EMBL" id="KAK0671701.1"/>
    </source>
</evidence>
<proteinExistence type="predicted"/>
<dbReference type="EMBL" id="JAULSY010000019">
    <property type="protein sequence ID" value="KAK0671701.1"/>
    <property type="molecule type" value="Genomic_DNA"/>
</dbReference>
<feature type="region of interest" description="Disordered" evidence="1">
    <location>
        <begin position="40"/>
        <end position="76"/>
    </location>
</feature>
<sequence length="76" mass="8108">MPVFASGDIFLLELRASPYYQTAVDQPCFTPKLPPVFPVPDSPFKMADPRPPTPSGNPRPGPITPAPNVPTPPATP</sequence>
<protein>
    <submittedName>
        <fullName evidence="2">Uncharacterized protein</fullName>
    </submittedName>
</protein>